<comment type="similarity">
    <text evidence="2 5">Belongs to the TolB family.</text>
</comment>
<reference evidence="7" key="1">
    <citation type="submission" date="2020-10" db="EMBL/GenBank/DDBJ databases">
        <title>Bacterium isolated from coastal waters sediment.</title>
        <authorList>
            <person name="Chen R.-J."/>
            <person name="Lu D.-C."/>
            <person name="Zhu K.-L."/>
            <person name="Du Z.-J."/>
        </authorList>
    </citation>
    <scope>NUCLEOTIDE SEQUENCE</scope>
    <source>
        <strain evidence="7">N1Y112</strain>
    </source>
</reference>
<feature type="chain" id="PRO_5035349816" description="Tol-Pal system protein TolB" evidence="5">
    <location>
        <begin position="23"/>
        <end position="433"/>
    </location>
</feature>
<proteinExistence type="inferred from homology"/>
<comment type="subcellular location">
    <subcellularLocation>
        <location evidence="1 5">Periplasm</location>
    </subcellularLocation>
</comment>
<evidence type="ECO:0000256" key="4">
    <source>
        <dbReference type="ARBA" id="ARBA00022764"/>
    </source>
</evidence>
<dbReference type="Proteomes" id="UP000640333">
    <property type="component" value="Unassembled WGS sequence"/>
</dbReference>
<dbReference type="InterPro" id="IPR014167">
    <property type="entry name" value="Tol-Pal_TolB"/>
</dbReference>
<evidence type="ECO:0000256" key="2">
    <source>
        <dbReference type="ARBA" id="ARBA00009820"/>
    </source>
</evidence>
<evidence type="ECO:0000313" key="7">
    <source>
        <dbReference type="EMBL" id="MBE9398417.1"/>
    </source>
</evidence>
<evidence type="ECO:0000256" key="5">
    <source>
        <dbReference type="HAMAP-Rule" id="MF_00671"/>
    </source>
</evidence>
<keyword evidence="5" id="KW-0132">Cell division</keyword>
<accession>A0A8J7FCD6</accession>
<dbReference type="HAMAP" id="MF_00671">
    <property type="entry name" value="TolB"/>
    <property type="match status" value="1"/>
</dbReference>
<comment type="subunit">
    <text evidence="5">The Tol-Pal system is composed of five core proteins: the inner membrane proteins TolA, TolQ and TolR, the periplasmic protein TolB and the outer membrane protein Pal. They form a network linking the inner and outer membranes and the peptidoglycan layer.</text>
</comment>
<dbReference type="Gene3D" id="2.120.10.30">
    <property type="entry name" value="TolB, C-terminal domain"/>
    <property type="match status" value="1"/>
</dbReference>
<dbReference type="AlphaFoldDB" id="A0A8J7FCD6"/>
<dbReference type="InterPro" id="IPR007195">
    <property type="entry name" value="TolB_N"/>
</dbReference>
<dbReference type="Pfam" id="PF04052">
    <property type="entry name" value="TolB_N"/>
    <property type="match status" value="1"/>
</dbReference>
<feature type="signal peptide" evidence="5">
    <location>
        <begin position="1"/>
        <end position="22"/>
    </location>
</feature>
<name>A0A8J7FCD6_9GAMM</name>
<gene>
    <name evidence="5 7" type="primary">tolB</name>
    <name evidence="7" type="ORF">IOQ59_14245</name>
</gene>
<evidence type="ECO:0000256" key="1">
    <source>
        <dbReference type="ARBA" id="ARBA00004418"/>
    </source>
</evidence>
<dbReference type="NCBIfam" id="TIGR02800">
    <property type="entry name" value="propeller_TolB"/>
    <property type="match status" value="1"/>
</dbReference>
<dbReference type="GO" id="GO:0051301">
    <property type="term" value="P:cell division"/>
    <property type="evidence" value="ECO:0007669"/>
    <property type="project" value="UniProtKB-UniRule"/>
</dbReference>
<dbReference type="InterPro" id="IPR011042">
    <property type="entry name" value="6-blade_b-propeller_TolB-like"/>
</dbReference>
<dbReference type="SUPFAM" id="SSF52964">
    <property type="entry name" value="TolB, N-terminal domain"/>
    <property type="match status" value="1"/>
</dbReference>
<comment type="function">
    <text evidence="5">Part of the Tol-Pal system, which plays a role in outer membrane invagination during cell division and is important for maintaining outer membrane integrity.</text>
</comment>
<sequence precursor="true">MRLYKYIVAVLSVLLVSLPLQAELRIEVTQGVDKPTPVAVVPFSWSGGYGLSEDVAGVIGSDFARSGLFAVMDQDNMLSNPSRQNEVAFRDWRSAGQEFLVIGRMSPAKDNAVRVEYEVYDVIKEELILRDARIGSRNGLRDVAHVIADNIYEYLTGLKGAFYTRILYVTADKLDADTFRYQLRMADSDGARPRTILESKEPIMSPSWSRDARRVAYVSFESSRPAIYIQDLRTGQRQKVQSFKGLNGAPAWSPDGSKMALVLSKDGNPEIYILDLLQRKLTRMTHHYGIDTEPNWSPDGRTLIFTSDRGGQPQIYQMHLKSRNIERLTYEGNYNGRASLTQDGRFLAMVHRGDDGVFRIAVQDLKTSRVEVLTETFLDESPTIAPNGSMILYATQKGTRGVLGGVTLDGNVRFLLPDSQGHVREPAWSPYLQ</sequence>
<dbReference type="GO" id="GO:0042597">
    <property type="term" value="C:periplasmic space"/>
    <property type="evidence" value="ECO:0007669"/>
    <property type="project" value="UniProtKB-SubCell"/>
</dbReference>
<feature type="domain" description="TolB N-terminal" evidence="6">
    <location>
        <begin position="24"/>
        <end position="126"/>
    </location>
</feature>
<evidence type="ECO:0000259" key="6">
    <source>
        <dbReference type="Pfam" id="PF04052"/>
    </source>
</evidence>
<keyword evidence="4 5" id="KW-0574">Periplasm</keyword>
<dbReference type="SUPFAM" id="SSF69304">
    <property type="entry name" value="Tricorn protease N-terminal domain"/>
    <property type="match status" value="1"/>
</dbReference>
<dbReference type="InterPro" id="IPR011659">
    <property type="entry name" value="WD40"/>
</dbReference>
<comment type="caution">
    <text evidence="7">The sequence shown here is derived from an EMBL/GenBank/DDBJ whole genome shotgun (WGS) entry which is preliminary data.</text>
</comment>
<dbReference type="PANTHER" id="PTHR36842">
    <property type="entry name" value="PROTEIN TOLB HOMOLOG"/>
    <property type="match status" value="1"/>
</dbReference>
<keyword evidence="8" id="KW-1185">Reference proteome</keyword>
<dbReference type="Pfam" id="PF07676">
    <property type="entry name" value="PD40"/>
    <property type="match status" value="4"/>
</dbReference>
<dbReference type="RefSeq" id="WP_193954056.1">
    <property type="nucleotide sequence ID" value="NZ_JADEYS010000015.1"/>
</dbReference>
<dbReference type="GO" id="GO:0017038">
    <property type="term" value="P:protein import"/>
    <property type="evidence" value="ECO:0007669"/>
    <property type="project" value="InterPro"/>
</dbReference>
<protein>
    <recommendedName>
        <fullName evidence="5">Tol-Pal system protein TolB</fullName>
    </recommendedName>
</protein>
<dbReference type="Gene3D" id="3.40.50.10070">
    <property type="entry name" value="TolB, N-terminal domain"/>
    <property type="match status" value="1"/>
</dbReference>
<keyword evidence="5" id="KW-0131">Cell cycle</keyword>
<evidence type="ECO:0000313" key="8">
    <source>
        <dbReference type="Proteomes" id="UP000640333"/>
    </source>
</evidence>
<dbReference type="PANTHER" id="PTHR36842:SF1">
    <property type="entry name" value="PROTEIN TOLB"/>
    <property type="match status" value="1"/>
</dbReference>
<keyword evidence="3 5" id="KW-0732">Signal</keyword>
<evidence type="ECO:0000256" key="3">
    <source>
        <dbReference type="ARBA" id="ARBA00022729"/>
    </source>
</evidence>
<dbReference type="EMBL" id="JADEYS010000015">
    <property type="protein sequence ID" value="MBE9398417.1"/>
    <property type="molecule type" value="Genomic_DNA"/>
</dbReference>
<organism evidence="7 8">
    <name type="scientific">Pontibacterium sinense</name>
    <dbReference type="NCBI Taxonomy" id="2781979"/>
    <lineage>
        <taxon>Bacteria</taxon>
        <taxon>Pseudomonadati</taxon>
        <taxon>Pseudomonadota</taxon>
        <taxon>Gammaproteobacteria</taxon>
        <taxon>Oceanospirillales</taxon>
        <taxon>Oceanospirillaceae</taxon>
        <taxon>Pontibacterium</taxon>
    </lineage>
</organism>